<dbReference type="RefSeq" id="WP_172514662.1">
    <property type="nucleotide sequence ID" value="NZ_AP022869.1"/>
</dbReference>
<dbReference type="AlphaFoldDB" id="A0A6F8XBL6"/>
<organism evidence="1 2">
    <name type="scientific">Vreelandella aquamarina</name>
    <dbReference type="NCBI Taxonomy" id="77097"/>
    <lineage>
        <taxon>Bacteria</taxon>
        <taxon>Pseudomonadati</taxon>
        <taxon>Pseudomonadota</taxon>
        <taxon>Gammaproteobacteria</taxon>
        <taxon>Oceanospirillales</taxon>
        <taxon>Halomonadaceae</taxon>
        <taxon>Vreelandella</taxon>
    </lineage>
</organism>
<evidence type="ECO:0000313" key="2">
    <source>
        <dbReference type="Proteomes" id="UP000501053"/>
    </source>
</evidence>
<reference evidence="1 2" key="1">
    <citation type="submission" date="2020-03" db="EMBL/GenBank/DDBJ databases">
        <title>Complete Genome Sequence of Halomonas meridiana strain Eplume2, isolated from hydrothermal-plume in the north east Pacific Ocean.</title>
        <authorList>
            <person name="Kurihara Y."/>
            <person name="Kawai S."/>
            <person name="Sakai A."/>
            <person name="Galipon J."/>
            <person name="Arakawa K."/>
        </authorList>
    </citation>
    <scope>NUCLEOTIDE SEQUENCE [LARGE SCALE GENOMIC DNA]</scope>
    <source>
        <strain evidence="1 2">Eplume2</strain>
    </source>
</reference>
<accession>A0A6F8XBL6</accession>
<evidence type="ECO:0000313" key="1">
    <source>
        <dbReference type="EMBL" id="BCB70763.1"/>
    </source>
</evidence>
<sequence length="79" mass="9069">MKEHFVIAFVDHTKRTFNTTARKKNARLKQVEQQCRRLGYQSNILATQLDKSTADAMKVSIDAAYEAAGYRYIPRPPLP</sequence>
<name>A0A6F8XBL6_9GAMM</name>
<proteinExistence type="predicted"/>
<keyword evidence="2" id="KW-1185">Reference proteome</keyword>
<protein>
    <submittedName>
        <fullName evidence="1">Uncharacterized protein</fullName>
    </submittedName>
</protein>
<dbReference type="Proteomes" id="UP000501053">
    <property type="component" value="Chromosome"/>
</dbReference>
<gene>
    <name evidence="1" type="ORF">HMEPL2_11140</name>
</gene>
<dbReference type="EMBL" id="AP022869">
    <property type="protein sequence ID" value="BCB70763.1"/>
    <property type="molecule type" value="Genomic_DNA"/>
</dbReference>